<dbReference type="InterPro" id="IPR013088">
    <property type="entry name" value="Znf_NHR/GATA"/>
</dbReference>
<keyword evidence="5" id="KW-0238">DNA-binding</keyword>
<feature type="domain" description="Nuclear receptor" evidence="9">
    <location>
        <begin position="40"/>
        <end position="95"/>
    </location>
</feature>
<dbReference type="EMBL" id="JAVFWL010000004">
    <property type="protein sequence ID" value="KAK6749348.1"/>
    <property type="molecule type" value="Genomic_DNA"/>
</dbReference>
<keyword evidence="4" id="KW-0805">Transcription regulation</keyword>
<keyword evidence="2" id="KW-0863">Zinc-finger</keyword>
<evidence type="ECO:0000256" key="4">
    <source>
        <dbReference type="ARBA" id="ARBA00023015"/>
    </source>
</evidence>
<proteinExistence type="predicted"/>
<dbReference type="PROSITE" id="PS51030">
    <property type="entry name" value="NUCLEAR_REC_DBD_2"/>
    <property type="match status" value="1"/>
</dbReference>
<gene>
    <name evidence="10" type="primary">Necator_chrIV.g15058</name>
    <name evidence="10" type="ORF">RB195_001763</name>
</gene>
<evidence type="ECO:0000256" key="2">
    <source>
        <dbReference type="ARBA" id="ARBA00022771"/>
    </source>
</evidence>
<keyword evidence="8" id="KW-0539">Nucleus</keyword>
<comment type="caution">
    <text evidence="10">The sequence shown here is derived from an EMBL/GenBank/DDBJ whole genome shotgun (WGS) entry which is preliminary data.</text>
</comment>
<dbReference type="Gene3D" id="3.30.50.10">
    <property type="entry name" value="Erythroid Transcription Factor GATA-1, subunit A"/>
    <property type="match status" value="1"/>
</dbReference>
<keyword evidence="3" id="KW-0862">Zinc</keyword>
<sequence length="202" mass="22278">MDPGSSSCLFPTSPPPYNSMTVSFDQLKEETDTHNNDGGVPLCRVCERGYDGSQHFGVEVCRACAAFFRRAIEGRKKFVCRKGGDSCQLNVVQCKRPAIRENLSSYSPDVPSTSGEIMPFRANLDISGDGSSSFHGTIFRPIPTVNPVYSTASSKPNLIYRVLQNYRKMYDERWVMELEIPGGEDAPTYNAAGKVLSSSDIQ</sequence>
<protein>
    <recommendedName>
        <fullName evidence="9">Nuclear receptor domain-containing protein</fullName>
    </recommendedName>
</protein>
<reference evidence="10 11" key="1">
    <citation type="submission" date="2023-08" db="EMBL/GenBank/DDBJ databases">
        <title>A Necator americanus chromosomal reference genome.</title>
        <authorList>
            <person name="Ilik V."/>
            <person name="Petrzelkova K.J."/>
            <person name="Pardy F."/>
            <person name="Fuh T."/>
            <person name="Niatou-Singa F.S."/>
            <person name="Gouil Q."/>
            <person name="Baker L."/>
            <person name="Ritchie M.E."/>
            <person name="Jex A.R."/>
            <person name="Gazzola D."/>
            <person name="Li H."/>
            <person name="Toshio Fujiwara R."/>
            <person name="Zhan B."/>
            <person name="Aroian R.V."/>
            <person name="Pafco B."/>
            <person name="Schwarz E.M."/>
        </authorList>
    </citation>
    <scope>NUCLEOTIDE SEQUENCE [LARGE SCALE GENOMIC DNA]</scope>
    <source>
        <strain evidence="10 11">Aroian</strain>
        <tissue evidence="10">Whole animal</tissue>
    </source>
</reference>
<evidence type="ECO:0000256" key="3">
    <source>
        <dbReference type="ARBA" id="ARBA00022833"/>
    </source>
</evidence>
<keyword evidence="1" id="KW-0479">Metal-binding</keyword>
<evidence type="ECO:0000256" key="7">
    <source>
        <dbReference type="ARBA" id="ARBA00023170"/>
    </source>
</evidence>
<name>A0ABR1DGZ1_NECAM</name>
<dbReference type="InterPro" id="IPR001628">
    <property type="entry name" value="Znf_hrmn_rcpt"/>
</dbReference>
<evidence type="ECO:0000256" key="6">
    <source>
        <dbReference type="ARBA" id="ARBA00023163"/>
    </source>
</evidence>
<keyword evidence="7" id="KW-0675">Receptor</keyword>
<keyword evidence="11" id="KW-1185">Reference proteome</keyword>
<keyword evidence="6" id="KW-0804">Transcription</keyword>
<dbReference type="Proteomes" id="UP001303046">
    <property type="component" value="Unassembled WGS sequence"/>
</dbReference>
<dbReference type="SMART" id="SM00399">
    <property type="entry name" value="ZnF_C4"/>
    <property type="match status" value="1"/>
</dbReference>
<evidence type="ECO:0000313" key="10">
    <source>
        <dbReference type="EMBL" id="KAK6749348.1"/>
    </source>
</evidence>
<dbReference type="SUPFAM" id="SSF57716">
    <property type="entry name" value="Glucocorticoid receptor-like (DNA-binding domain)"/>
    <property type="match status" value="1"/>
</dbReference>
<evidence type="ECO:0000259" key="9">
    <source>
        <dbReference type="PROSITE" id="PS51030"/>
    </source>
</evidence>
<dbReference type="PANTHER" id="PTHR46011:SF4">
    <property type="entry name" value="NUCLEAR HORMONE RECEPTOR FAMILY MEMBER NHR-43"/>
    <property type="match status" value="1"/>
</dbReference>
<dbReference type="PANTHER" id="PTHR46011">
    <property type="entry name" value="NUCLEAR HORMONE RECEPTOR FAMILY MEMBER NHR-86-RELATED"/>
    <property type="match status" value="1"/>
</dbReference>
<evidence type="ECO:0000313" key="11">
    <source>
        <dbReference type="Proteomes" id="UP001303046"/>
    </source>
</evidence>
<evidence type="ECO:0000256" key="5">
    <source>
        <dbReference type="ARBA" id="ARBA00023125"/>
    </source>
</evidence>
<dbReference type="Pfam" id="PF00105">
    <property type="entry name" value="zf-C4"/>
    <property type="match status" value="1"/>
</dbReference>
<evidence type="ECO:0000256" key="1">
    <source>
        <dbReference type="ARBA" id="ARBA00022723"/>
    </source>
</evidence>
<evidence type="ECO:0000256" key="8">
    <source>
        <dbReference type="ARBA" id="ARBA00023242"/>
    </source>
</evidence>
<accession>A0ABR1DGZ1</accession>
<organism evidence="10 11">
    <name type="scientific">Necator americanus</name>
    <name type="common">Human hookworm</name>
    <dbReference type="NCBI Taxonomy" id="51031"/>
    <lineage>
        <taxon>Eukaryota</taxon>
        <taxon>Metazoa</taxon>
        <taxon>Ecdysozoa</taxon>
        <taxon>Nematoda</taxon>
        <taxon>Chromadorea</taxon>
        <taxon>Rhabditida</taxon>
        <taxon>Rhabditina</taxon>
        <taxon>Rhabditomorpha</taxon>
        <taxon>Strongyloidea</taxon>
        <taxon>Ancylostomatidae</taxon>
        <taxon>Bunostominae</taxon>
        <taxon>Necator</taxon>
    </lineage>
</organism>